<dbReference type="Proteomes" id="UP000236721">
    <property type="component" value="Unassembled WGS sequence"/>
</dbReference>
<reference evidence="5" key="1">
    <citation type="submission" date="2016-10" db="EMBL/GenBank/DDBJ databases">
        <authorList>
            <person name="Varghese N."/>
            <person name="Submissions S."/>
        </authorList>
    </citation>
    <scope>NUCLEOTIDE SEQUENCE [LARGE SCALE GENOMIC DNA]</scope>
    <source>
        <strain evidence="5">CGMCC 1.7062</strain>
    </source>
</reference>
<dbReference type="Gene3D" id="1.20.120.10">
    <property type="entry name" value="Cytochrome c/b562"/>
    <property type="match status" value="1"/>
</dbReference>
<dbReference type="AlphaFoldDB" id="A0A1H5WR85"/>
<feature type="chain" id="PRO_5009288595" evidence="3">
    <location>
        <begin position="23"/>
        <end position="131"/>
    </location>
</feature>
<dbReference type="GO" id="GO:0022900">
    <property type="term" value="P:electron transport chain"/>
    <property type="evidence" value="ECO:0007669"/>
    <property type="project" value="InterPro"/>
</dbReference>
<sequence length="131" mass="14776">MIKTMSVSLVTLSALLSFNALAQGVDLKKNMQAMKLAFKQAAEAQTVEEMKQPVAKLDRLVAETQRGQYPAEKTDLYMEGFNKLSGVVKQVDSELEQGDLEAAKQTLREVDSLRLEYHDKRNPSIWKRLFG</sequence>
<dbReference type="GO" id="GO:0020037">
    <property type="term" value="F:heme binding"/>
    <property type="evidence" value="ECO:0007669"/>
    <property type="project" value="InterPro"/>
</dbReference>
<protein>
    <submittedName>
        <fullName evidence="4">Soluble cytochrome b562</fullName>
    </submittedName>
</protein>
<feature type="signal peptide" evidence="3">
    <location>
        <begin position="1"/>
        <end position="22"/>
    </location>
</feature>
<evidence type="ECO:0000256" key="2">
    <source>
        <dbReference type="ARBA" id="ARBA00022729"/>
    </source>
</evidence>
<evidence type="ECO:0000256" key="1">
    <source>
        <dbReference type="ARBA" id="ARBA00005523"/>
    </source>
</evidence>
<dbReference type="EMBL" id="FNVG01000006">
    <property type="protein sequence ID" value="SEG01904.1"/>
    <property type="molecule type" value="Genomic_DNA"/>
</dbReference>
<evidence type="ECO:0000256" key="3">
    <source>
        <dbReference type="SAM" id="SignalP"/>
    </source>
</evidence>
<name>A0A1H5WR85_9VIBR</name>
<keyword evidence="2 3" id="KW-0732">Signal</keyword>
<proteinExistence type="inferred from homology"/>
<gene>
    <name evidence="4" type="ORF">SAMN04488244_10633</name>
</gene>
<dbReference type="GO" id="GO:0005506">
    <property type="term" value="F:iron ion binding"/>
    <property type="evidence" value="ECO:0007669"/>
    <property type="project" value="InterPro"/>
</dbReference>
<organism evidence="4 5">
    <name type="scientific">Vibrio hangzhouensis</name>
    <dbReference type="NCBI Taxonomy" id="462991"/>
    <lineage>
        <taxon>Bacteria</taxon>
        <taxon>Pseudomonadati</taxon>
        <taxon>Pseudomonadota</taxon>
        <taxon>Gammaproteobacteria</taxon>
        <taxon>Vibrionales</taxon>
        <taxon>Vibrionaceae</taxon>
        <taxon>Vibrio</taxon>
    </lineage>
</organism>
<dbReference type="GO" id="GO:0042597">
    <property type="term" value="C:periplasmic space"/>
    <property type="evidence" value="ECO:0007669"/>
    <property type="project" value="InterPro"/>
</dbReference>
<comment type="similarity">
    <text evidence="1">Belongs to the cytochrome b562 family.</text>
</comment>
<dbReference type="InterPro" id="IPR009155">
    <property type="entry name" value="Cyt_b562"/>
</dbReference>
<dbReference type="GO" id="GO:0009055">
    <property type="term" value="F:electron transfer activity"/>
    <property type="evidence" value="ECO:0007669"/>
    <property type="project" value="InterPro"/>
</dbReference>
<dbReference type="InterPro" id="IPR010980">
    <property type="entry name" value="Cyt_c/b562"/>
</dbReference>
<evidence type="ECO:0000313" key="4">
    <source>
        <dbReference type="EMBL" id="SEG01904.1"/>
    </source>
</evidence>
<keyword evidence="5" id="KW-1185">Reference proteome</keyword>
<accession>A0A1H5WR85</accession>
<dbReference type="SUPFAM" id="SSF47175">
    <property type="entry name" value="Cytochromes"/>
    <property type="match status" value="1"/>
</dbReference>
<dbReference type="Pfam" id="PF07361">
    <property type="entry name" value="Cytochrom_B562"/>
    <property type="match status" value="1"/>
</dbReference>
<evidence type="ECO:0000313" key="5">
    <source>
        <dbReference type="Proteomes" id="UP000236721"/>
    </source>
</evidence>